<proteinExistence type="predicted"/>
<evidence type="ECO:0000313" key="4">
    <source>
        <dbReference type="Proteomes" id="UP001295423"/>
    </source>
</evidence>
<name>A0AAD2PVQ6_9STRA</name>
<accession>A0AAD2PVQ6</accession>
<feature type="transmembrane region" description="Helical" evidence="1">
    <location>
        <begin position="206"/>
        <end position="225"/>
    </location>
</feature>
<dbReference type="AlphaFoldDB" id="A0AAD2PVQ6"/>
<keyword evidence="1" id="KW-1133">Transmembrane helix</keyword>
<keyword evidence="1" id="KW-0472">Membrane</keyword>
<feature type="transmembrane region" description="Helical" evidence="1">
    <location>
        <begin position="107"/>
        <end position="127"/>
    </location>
</feature>
<reference evidence="3" key="1">
    <citation type="submission" date="2023-08" db="EMBL/GenBank/DDBJ databases">
        <authorList>
            <person name="Audoor S."/>
            <person name="Bilcke G."/>
        </authorList>
    </citation>
    <scope>NUCLEOTIDE SEQUENCE</scope>
</reference>
<sequence>MKLYHYTDEEGYLGIQRDGFIRPSHGGRRGRGVYLTDLDPSDREMVAKNNYGGGAAKYRSKADHFVAVNLPTSDLALEKFEEHKWVYKAAIDGSSVDWSEGGHVSNFAAVAIIGAAGAAVAGAAMLYNHYQQRREAEAPALAIRQTIAESNQRERTLAMLGGAQKDLKVDDRYILEHCEPSECILSSRDVENDIEKYLMGYRRRQIPGYFIFAFLFRLFCITEGLSSSLGSDKLKQIIKESDCDVFVKKENEEKGFWNGLCSWVCGPDPTYPVDYSEVDYSIQIERKCFGIFAVATFVLPLAHSPGMVRKHYWIQYPFDTTWYAVLLFHCSKEV</sequence>
<evidence type="ECO:0000259" key="2">
    <source>
        <dbReference type="Pfam" id="PF15633"/>
    </source>
</evidence>
<dbReference type="EMBL" id="CAKOGP040001914">
    <property type="protein sequence ID" value="CAJ1956565.1"/>
    <property type="molecule type" value="Genomic_DNA"/>
</dbReference>
<protein>
    <recommendedName>
        <fullName evidence="2">Tox-ART-HYD1 domain-containing protein</fullName>
    </recommendedName>
</protein>
<evidence type="ECO:0000313" key="3">
    <source>
        <dbReference type="EMBL" id="CAJ1956565.1"/>
    </source>
</evidence>
<dbReference type="InterPro" id="IPR028920">
    <property type="entry name" value="Tox-ART-HYD1_dom"/>
</dbReference>
<feature type="domain" description="Tox-ART-HYD1" evidence="2">
    <location>
        <begin position="3"/>
        <end position="71"/>
    </location>
</feature>
<gene>
    <name evidence="3" type="ORF">CYCCA115_LOCUS16296</name>
</gene>
<organism evidence="3 4">
    <name type="scientific">Cylindrotheca closterium</name>
    <dbReference type="NCBI Taxonomy" id="2856"/>
    <lineage>
        <taxon>Eukaryota</taxon>
        <taxon>Sar</taxon>
        <taxon>Stramenopiles</taxon>
        <taxon>Ochrophyta</taxon>
        <taxon>Bacillariophyta</taxon>
        <taxon>Bacillariophyceae</taxon>
        <taxon>Bacillariophycidae</taxon>
        <taxon>Bacillariales</taxon>
        <taxon>Bacillariaceae</taxon>
        <taxon>Cylindrotheca</taxon>
    </lineage>
</organism>
<dbReference type="Pfam" id="PF15633">
    <property type="entry name" value="Tox-ART-HYD1"/>
    <property type="match status" value="1"/>
</dbReference>
<keyword evidence="1" id="KW-0812">Transmembrane</keyword>
<comment type="caution">
    <text evidence="3">The sequence shown here is derived from an EMBL/GenBank/DDBJ whole genome shotgun (WGS) entry which is preliminary data.</text>
</comment>
<dbReference type="Proteomes" id="UP001295423">
    <property type="component" value="Unassembled WGS sequence"/>
</dbReference>
<keyword evidence="4" id="KW-1185">Reference proteome</keyword>
<evidence type="ECO:0000256" key="1">
    <source>
        <dbReference type="SAM" id="Phobius"/>
    </source>
</evidence>